<proteinExistence type="predicted"/>
<evidence type="ECO:0000313" key="2">
    <source>
        <dbReference type="EMBL" id="MUK49254.1"/>
    </source>
</evidence>
<dbReference type="AlphaFoldDB" id="A0A844P1J8"/>
<organism evidence="2 3">
    <name type="scientific">Aliivibrio fischeri</name>
    <name type="common">Vibrio fischeri</name>
    <dbReference type="NCBI Taxonomy" id="668"/>
    <lineage>
        <taxon>Bacteria</taxon>
        <taxon>Pseudomonadati</taxon>
        <taxon>Pseudomonadota</taxon>
        <taxon>Gammaproteobacteria</taxon>
        <taxon>Vibrionales</taxon>
        <taxon>Vibrionaceae</taxon>
        <taxon>Aliivibrio</taxon>
    </lineage>
</organism>
<reference evidence="2 3" key="1">
    <citation type="submission" date="2019-11" db="EMBL/GenBank/DDBJ databases">
        <title>Using colonization assays and comparative genomics to discover symbiosis behaviors and factors in Vibrio fischeri.</title>
        <authorList>
            <person name="Bongrand C."/>
            <person name="Moriano-Gutierrez S."/>
            <person name="Arevalo P."/>
            <person name="Mcfall-Ngai M."/>
            <person name="Visick K."/>
            <person name="Polz M.F."/>
            <person name="Ruby E.G."/>
        </authorList>
    </citation>
    <scope>NUCLEOTIDE SEQUENCE [LARGE SCALE GENOMIC DNA]</scope>
    <source>
        <strain evidence="3">emors.4.1</strain>
    </source>
</reference>
<gene>
    <name evidence="2" type="ORF">GNP88_08715</name>
</gene>
<evidence type="ECO:0000313" key="3">
    <source>
        <dbReference type="Proteomes" id="UP000448038"/>
    </source>
</evidence>
<evidence type="ECO:0000256" key="1">
    <source>
        <dbReference type="SAM" id="Phobius"/>
    </source>
</evidence>
<dbReference type="RefSeq" id="WP_155655723.1">
    <property type="nucleotide sequence ID" value="NZ_WOBN01000014.1"/>
</dbReference>
<accession>A0A844P1J8</accession>
<dbReference type="EMBL" id="WOBN01000014">
    <property type="protein sequence ID" value="MUK49254.1"/>
    <property type="molecule type" value="Genomic_DNA"/>
</dbReference>
<keyword evidence="1" id="KW-0812">Transmembrane</keyword>
<keyword evidence="1" id="KW-0472">Membrane</keyword>
<keyword evidence="1" id="KW-1133">Transmembrane helix</keyword>
<name>A0A844P1J8_ALIFS</name>
<sequence length="182" mass="21908">MKTKYLLFIIVLMTVVVFIFWPAKYKTINHSGWDINADSFMNTGEYYFMCKPQNGYLIKKKKPKLDVSNKEINTDNIINVEVRKRINRFIKKNPSWYDMVEYKSTRLMDTDVLSSDIYTVNLSKKEYLLIKDYKYKKFSNKKKSISVIWLEENKDNRKEEFLTYDKLVMLAQQRCREQGIDE</sequence>
<feature type="transmembrane region" description="Helical" evidence="1">
    <location>
        <begin position="6"/>
        <end position="23"/>
    </location>
</feature>
<protein>
    <submittedName>
        <fullName evidence="2">Uncharacterized protein</fullName>
    </submittedName>
</protein>
<dbReference type="Proteomes" id="UP000448038">
    <property type="component" value="Unassembled WGS sequence"/>
</dbReference>
<comment type="caution">
    <text evidence="2">The sequence shown here is derived from an EMBL/GenBank/DDBJ whole genome shotgun (WGS) entry which is preliminary data.</text>
</comment>